<dbReference type="Proteomes" id="UP000502706">
    <property type="component" value="Chromosome"/>
</dbReference>
<keyword evidence="2" id="KW-1185">Reference proteome</keyword>
<dbReference type="AlphaFoldDB" id="A0A6G8PSN2"/>
<dbReference type="KEGG" id="rmar:GBA65_02195"/>
<evidence type="ECO:0000313" key="1">
    <source>
        <dbReference type="EMBL" id="QIN77508.1"/>
    </source>
</evidence>
<organism evidence="1 2">
    <name type="scientific">Rubrobacter marinus</name>
    <dbReference type="NCBI Taxonomy" id="2653852"/>
    <lineage>
        <taxon>Bacteria</taxon>
        <taxon>Bacillati</taxon>
        <taxon>Actinomycetota</taxon>
        <taxon>Rubrobacteria</taxon>
        <taxon>Rubrobacterales</taxon>
        <taxon>Rubrobacteraceae</taxon>
        <taxon>Rubrobacter</taxon>
    </lineage>
</organism>
<name>A0A6G8PSN2_9ACTN</name>
<gene>
    <name evidence="1" type="ORF">GBA65_02195</name>
</gene>
<reference evidence="1 2" key="1">
    <citation type="submission" date="2019-10" db="EMBL/GenBank/DDBJ databases">
        <title>Rubrobacter sp nov SCSIO 52915 isolated from a deep-sea sediment in the South China Sea.</title>
        <authorList>
            <person name="Chen R.W."/>
        </authorList>
    </citation>
    <scope>NUCLEOTIDE SEQUENCE [LARGE SCALE GENOMIC DNA]</scope>
    <source>
        <strain evidence="1 2">SCSIO 52915</strain>
    </source>
</reference>
<sequence length="70" mass="7569">MTTIPNTSSAEGRPYELVVFDVRVPGATERLVSERAAWREDATVEPLGPDHAALIVRAGGAARMHNRRAA</sequence>
<accession>A0A6G8PSN2</accession>
<dbReference type="EMBL" id="CP045121">
    <property type="protein sequence ID" value="QIN77508.1"/>
    <property type="molecule type" value="Genomic_DNA"/>
</dbReference>
<evidence type="ECO:0000313" key="2">
    <source>
        <dbReference type="Proteomes" id="UP000502706"/>
    </source>
</evidence>
<proteinExistence type="predicted"/>
<protein>
    <submittedName>
        <fullName evidence="1">Uncharacterized protein</fullName>
    </submittedName>
</protein>
<dbReference type="RefSeq" id="WP_166395190.1">
    <property type="nucleotide sequence ID" value="NZ_CP045121.1"/>
</dbReference>